<name>A0A645CI60_9ZZZZ</name>
<evidence type="ECO:0000313" key="1">
    <source>
        <dbReference type="EMBL" id="MPM76594.1"/>
    </source>
</evidence>
<proteinExistence type="predicted"/>
<organism evidence="1">
    <name type="scientific">bioreactor metagenome</name>
    <dbReference type="NCBI Taxonomy" id="1076179"/>
    <lineage>
        <taxon>unclassified sequences</taxon>
        <taxon>metagenomes</taxon>
        <taxon>ecological metagenomes</taxon>
    </lineage>
</organism>
<dbReference type="EMBL" id="VSSQ01027375">
    <property type="protein sequence ID" value="MPM76594.1"/>
    <property type="molecule type" value="Genomic_DNA"/>
</dbReference>
<protein>
    <submittedName>
        <fullName evidence="1">Uncharacterized protein</fullName>
    </submittedName>
</protein>
<comment type="caution">
    <text evidence="1">The sequence shown here is derived from an EMBL/GenBank/DDBJ whole genome shotgun (WGS) entry which is preliminary data.</text>
</comment>
<reference evidence="1" key="1">
    <citation type="submission" date="2019-08" db="EMBL/GenBank/DDBJ databases">
        <authorList>
            <person name="Kucharzyk K."/>
            <person name="Murdoch R.W."/>
            <person name="Higgins S."/>
            <person name="Loffler F."/>
        </authorList>
    </citation>
    <scope>NUCLEOTIDE SEQUENCE</scope>
</reference>
<accession>A0A645CI60</accession>
<dbReference type="AlphaFoldDB" id="A0A645CI60"/>
<gene>
    <name evidence="1" type="ORF">SDC9_123593</name>
</gene>
<sequence length="120" mass="13234">MCRVEANSYPTLVIYLIDDMGDLLKSMAEIATLAGCILNDGSHSVGLFQRDVDRFGNPVEAGIDGYLVQMASRMEVKPVDPQLLTPFHLVIESGPRLVQALLLRMPQVDQVTGMWQDMVG</sequence>